<dbReference type="EMBL" id="CAJVPS010014646">
    <property type="protein sequence ID" value="CAG8683497.1"/>
    <property type="molecule type" value="Genomic_DNA"/>
</dbReference>
<sequence>EDKRYFEGMPEGESYKSNLCTKISVNIRQAKYHNRSDPSSKVFSRALPKDKNLTIKQQGWNRLGQLSRESKQQLNL</sequence>
<keyword evidence="2" id="KW-1185">Reference proteome</keyword>
<organism evidence="1 2">
    <name type="scientific">Ambispora leptoticha</name>
    <dbReference type="NCBI Taxonomy" id="144679"/>
    <lineage>
        <taxon>Eukaryota</taxon>
        <taxon>Fungi</taxon>
        <taxon>Fungi incertae sedis</taxon>
        <taxon>Mucoromycota</taxon>
        <taxon>Glomeromycotina</taxon>
        <taxon>Glomeromycetes</taxon>
        <taxon>Archaeosporales</taxon>
        <taxon>Ambisporaceae</taxon>
        <taxon>Ambispora</taxon>
    </lineage>
</organism>
<dbReference type="AlphaFoldDB" id="A0A9N9EPK9"/>
<evidence type="ECO:0000313" key="2">
    <source>
        <dbReference type="Proteomes" id="UP000789508"/>
    </source>
</evidence>
<dbReference type="Proteomes" id="UP000789508">
    <property type="component" value="Unassembled WGS sequence"/>
</dbReference>
<proteinExistence type="predicted"/>
<name>A0A9N9EPK9_9GLOM</name>
<reference evidence="1" key="1">
    <citation type="submission" date="2021-06" db="EMBL/GenBank/DDBJ databases">
        <authorList>
            <person name="Kallberg Y."/>
            <person name="Tangrot J."/>
            <person name="Rosling A."/>
        </authorList>
    </citation>
    <scope>NUCLEOTIDE SEQUENCE</scope>
    <source>
        <strain evidence="1">FL130A</strain>
    </source>
</reference>
<gene>
    <name evidence="1" type="ORF">ALEPTO_LOCUS10929</name>
</gene>
<evidence type="ECO:0000313" key="1">
    <source>
        <dbReference type="EMBL" id="CAG8683497.1"/>
    </source>
</evidence>
<accession>A0A9N9EPK9</accession>
<comment type="caution">
    <text evidence="1">The sequence shown here is derived from an EMBL/GenBank/DDBJ whole genome shotgun (WGS) entry which is preliminary data.</text>
</comment>
<protein>
    <submittedName>
        <fullName evidence="1">4173_t:CDS:1</fullName>
    </submittedName>
</protein>
<feature type="non-terminal residue" evidence="1">
    <location>
        <position position="1"/>
    </location>
</feature>